<evidence type="ECO:0000313" key="6">
    <source>
        <dbReference type="EMBL" id="PSH65688.1"/>
    </source>
</evidence>
<organism evidence="6 7">
    <name type="scientific">Phyllobacterium brassicacearum</name>
    <dbReference type="NCBI Taxonomy" id="314235"/>
    <lineage>
        <taxon>Bacteria</taxon>
        <taxon>Pseudomonadati</taxon>
        <taxon>Pseudomonadota</taxon>
        <taxon>Alphaproteobacteria</taxon>
        <taxon>Hyphomicrobiales</taxon>
        <taxon>Phyllobacteriaceae</taxon>
        <taxon>Phyllobacterium</taxon>
    </lineage>
</organism>
<evidence type="ECO:0000256" key="4">
    <source>
        <dbReference type="ARBA" id="ARBA00023136"/>
    </source>
</evidence>
<comment type="caution">
    <text evidence="6">The sequence shown here is derived from an EMBL/GenBank/DDBJ whole genome shotgun (WGS) entry which is preliminary data.</text>
</comment>
<evidence type="ECO:0000256" key="2">
    <source>
        <dbReference type="ARBA" id="ARBA00022692"/>
    </source>
</evidence>
<evidence type="ECO:0000313" key="7">
    <source>
        <dbReference type="Proteomes" id="UP000241444"/>
    </source>
</evidence>
<dbReference type="Pfam" id="PF13564">
    <property type="entry name" value="DoxX_2"/>
    <property type="match status" value="1"/>
</dbReference>
<evidence type="ECO:0008006" key="8">
    <source>
        <dbReference type="Google" id="ProtNLM"/>
    </source>
</evidence>
<dbReference type="InterPro" id="IPR032808">
    <property type="entry name" value="DoxX"/>
</dbReference>
<proteinExistence type="predicted"/>
<keyword evidence="4 5" id="KW-0472">Membrane</keyword>
<dbReference type="AlphaFoldDB" id="A0A2P7BH02"/>
<keyword evidence="3 5" id="KW-1133">Transmembrane helix</keyword>
<keyword evidence="7" id="KW-1185">Reference proteome</keyword>
<name>A0A2P7BH02_9HYPH</name>
<gene>
    <name evidence="6" type="ORF">CU102_19540</name>
</gene>
<dbReference type="GO" id="GO:0016020">
    <property type="term" value="C:membrane"/>
    <property type="evidence" value="ECO:0007669"/>
    <property type="project" value="UniProtKB-SubCell"/>
</dbReference>
<protein>
    <recommendedName>
        <fullName evidence="8">DoxX family protein</fullName>
    </recommendedName>
</protein>
<accession>A0A2P7BH02</accession>
<evidence type="ECO:0000256" key="5">
    <source>
        <dbReference type="SAM" id="Phobius"/>
    </source>
</evidence>
<comment type="subcellular location">
    <subcellularLocation>
        <location evidence="1">Membrane</location>
        <topology evidence="1">Multi-pass membrane protein</topology>
    </subcellularLocation>
</comment>
<feature type="transmembrane region" description="Helical" evidence="5">
    <location>
        <begin position="86"/>
        <end position="104"/>
    </location>
</feature>
<reference evidence="7" key="1">
    <citation type="submission" date="2017-11" db="EMBL/GenBank/DDBJ databases">
        <authorList>
            <person name="Kuznetsova I."/>
            <person name="Sazanova A."/>
            <person name="Chirak E."/>
            <person name="Safronova V."/>
            <person name="Willems A."/>
        </authorList>
    </citation>
    <scope>NUCLEOTIDE SEQUENCE [LARGE SCALE GENOMIC DNA]</scope>
    <source>
        <strain evidence="7">STM 196</strain>
    </source>
</reference>
<keyword evidence="2 5" id="KW-0812">Transmembrane</keyword>
<evidence type="ECO:0000256" key="3">
    <source>
        <dbReference type="ARBA" id="ARBA00022989"/>
    </source>
</evidence>
<evidence type="ECO:0000256" key="1">
    <source>
        <dbReference type="ARBA" id="ARBA00004141"/>
    </source>
</evidence>
<feature type="transmembrane region" description="Helical" evidence="5">
    <location>
        <begin position="116"/>
        <end position="134"/>
    </location>
</feature>
<dbReference type="Proteomes" id="UP000241444">
    <property type="component" value="Unassembled WGS sequence"/>
</dbReference>
<feature type="transmembrane region" description="Helical" evidence="5">
    <location>
        <begin position="58"/>
        <end position="79"/>
    </location>
</feature>
<sequence length="145" mass="15611">MVKSRIVRAPEKLLMLALWTAQVALAAFYVLAGTMKLGQPVGHLAMMGVDYATNYPEAMTRFIGMIELLGSIALILPALVNASPQLVPLAAGGFTVIQVLAILLHLERGEHFETVAGNLILFSLSSFVVLGRLCRAAPSVRSNFF</sequence>
<dbReference type="EMBL" id="PGGO01000016">
    <property type="protein sequence ID" value="PSH65688.1"/>
    <property type="molecule type" value="Genomic_DNA"/>
</dbReference>